<accession>A0A9Q3ECL2</accession>
<sequence>MIPPHSKDFGFPRDYSLQREAAISCNRGLEKRAVEVVQSHNTWKNEPSYTFQNGFKQQKSRNGIPGIQTRFPLPGTCRKYSKDFPQRDILQRTYDRQEMEPEITYSDHLRLMRTGNPTRFPSGFTPLRHQQISDQESLCFPIQDTIQERKRIIGKEQDFFPQEDERVRSYDPEIAGSFARSTKKQQTVVNTSNEPSIPMIRNDIFTQMKQNFVIPESTISSNTLCLQFLQFVEQIQKEFERLHESISRLQDVYTLQTKTIHSLQEDYTELYKASEDSKRRLNQVLEEQNHCKRGREHLD</sequence>
<gene>
    <name evidence="1" type="ORF">O181_058163</name>
</gene>
<keyword evidence="2" id="KW-1185">Reference proteome</keyword>
<dbReference type="Proteomes" id="UP000765509">
    <property type="component" value="Unassembled WGS sequence"/>
</dbReference>
<comment type="caution">
    <text evidence="1">The sequence shown here is derived from an EMBL/GenBank/DDBJ whole genome shotgun (WGS) entry which is preliminary data.</text>
</comment>
<proteinExistence type="predicted"/>
<evidence type="ECO:0000313" key="2">
    <source>
        <dbReference type="Proteomes" id="UP000765509"/>
    </source>
</evidence>
<name>A0A9Q3ECL2_9BASI</name>
<organism evidence="1 2">
    <name type="scientific">Austropuccinia psidii MF-1</name>
    <dbReference type="NCBI Taxonomy" id="1389203"/>
    <lineage>
        <taxon>Eukaryota</taxon>
        <taxon>Fungi</taxon>
        <taxon>Dikarya</taxon>
        <taxon>Basidiomycota</taxon>
        <taxon>Pucciniomycotina</taxon>
        <taxon>Pucciniomycetes</taxon>
        <taxon>Pucciniales</taxon>
        <taxon>Sphaerophragmiaceae</taxon>
        <taxon>Austropuccinia</taxon>
    </lineage>
</organism>
<reference evidence="1" key="1">
    <citation type="submission" date="2021-03" db="EMBL/GenBank/DDBJ databases">
        <title>Draft genome sequence of rust myrtle Austropuccinia psidii MF-1, a brazilian biotype.</title>
        <authorList>
            <person name="Quecine M.C."/>
            <person name="Pachon D.M.R."/>
            <person name="Bonatelli M.L."/>
            <person name="Correr F.H."/>
            <person name="Franceschini L.M."/>
            <person name="Leite T.F."/>
            <person name="Margarido G.R.A."/>
            <person name="Almeida C.A."/>
            <person name="Ferrarezi J.A."/>
            <person name="Labate C.A."/>
        </authorList>
    </citation>
    <scope>NUCLEOTIDE SEQUENCE</scope>
    <source>
        <strain evidence="1">MF-1</strain>
    </source>
</reference>
<dbReference type="EMBL" id="AVOT02026640">
    <property type="protein sequence ID" value="MBW0518448.1"/>
    <property type="molecule type" value="Genomic_DNA"/>
</dbReference>
<dbReference type="AlphaFoldDB" id="A0A9Q3ECL2"/>
<evidence type="ECO:0000313" key="1">
    <source>
        <dbReference type="EMBL" id="MBW0518448.1"/>
    </source>
</evidence>
<protein>
    <submittedName>
        <fullName evidence="1">Uncharacterized protein</fullName>
    </submittedName>
</protein>